<protein>
    <submittedName>
        <fullName evidence="2">Transglutaminase domain protein</fullName>
    </submittedName>
</protein>
<dbReference type="STRING" id="651182.TOL2_C40180"/>
<dbReference type="InterPro" id="IPR002931">
    <property type="entry name" value="Transglutaminase-like"/>
</dbReference>
<proteinExistence type="predicted"/>
<sequence length="672" mass="76962">MKKELNFKITILIMLAVFCGYHHSYAKTGATPFETHFSGWKLGYDNMILFKEAFKMKNDYNEYSLCSSKLPGLITNYIFKEWNFSWKNKEYTFLDSNAFIKLGRLDATIVCINKSYSIADKETGRTILEAVLNDNLDGTKSQFLIAINGKGVIVEGLDRGKRINKNFKELKLPYNLNEGILDGLEGETILKWSEFDTDSLTIEKKRAQAVKRKDNTFKISMLDNSGIEMIYDANSDRMIRVSSPQMDMNICQIETALLERSKELKELVSIEVTTDCWLPPEDDLQGLKARLIFKNKTGKQIIIEQNKRQSIEKVPGKPHEIVVSVHAEKEPSFEEINQINLIDYTKEMHRFLKPENTIQSNESEIRKTADEIIGHEKNPYYQSKLLAQWVHKNIKSTYDVLDGNALETLKTRRGDCSENAKLFVALARSIGIPSRLVSGWKGGITGFGGHEWSEVYLGKWIEIDPSTGELSSGIYIRDYVSEEFDTYRKLEQIKIEQLFYKNKMVTIDKTRPYSILNTKNYYNRFFGIAFKIPENTVSVNSKSIDSLLTLLIKKATPLKAITLSVTSSVGSFESELNNYAENHSFYGSKYTDFSSFVYNDKKVVVYELLVKESNQKFIGYYIPLKDNLGLIFTCLGEDIKKKFWSKLPPYIATMVSSLQITSPDIGKEIVIN</sequence>
<name>K0NPU8_DESTT</name>
<dbReference type="Proteomes" id="UP000007347">
    <property type="component" value="Chromosome"/>
</dbReference>
<gene>
    <name evidence="2" type="ordered locus">TOL2_C40180</name>
</gene>
<dbReference type="PANTHER" id="PTHR33490">
    <property type="entry name" value="BLR5614 PROTEIN-RELATED"/>
    <property type="match status" value="1"/>
</dbReference>
<evidence type="ECO:0000313" key="3">
    <source>
        <dbReference type="Proteomes" id="UP000007347"/>
    </source>
</evidence>
<dbReference type="AlphaFoldDB" id="K0NPU8"/>
<keyword evidence="3" id="KW-1185">Reference proteome</keyword>
<dbReference type="SMART" id="SM00460">
    <property type="entry name" value="TGc"/>
    <property type="match status" value="1"/>
</dbReference>
<dbReference type="EMBL" id="FO203503">
    <property type="protein sequence ID" value="CCK82173.1"/>
    <property type="molecule type" value="Genomic_DNA"/>
</dbReference>
<dbReference type="KEGG" id="dto:TOL2_C40180"/>
<dbReference type="PANTHER" id="PTHR33490:SF3">
    <property type="entry name" value="CONSERVED INTEGRAL MEMBRANE PROTEIN"/>
    <property type="match status" value="1"/>
</dbReference>
<feature type="domain" description="Transglutaminase-like" evidence="1">
    <location>
        <begin position="408"/>
        <end position="467"/>
    </location>
</feature>
<dbReference type="HOGENOM" id="CLU_408680_0_0_7"/>
<dbReference type="PATRIC" id="fig|651182.5.peg.4727"/>
<evidence type="ECO:0000313" key="2">
    <source>
        <dbReference type="EMBL" id="CCK82173.1"/>
    </source>
</evidence>
<dbReference type="OrthoDB" id="9790856at2"/>
<reference evidence="2 3" key="1">
    <citation type="journal article" date="2013" name="Environ. Microbiol.">
        <title>Complete genome, catabolic sub-proteomes and key-metabolites of Desulfobacula toluolica Tol2, a marine, aromatic compound-degrading, sulfate-reducing bacterium.</title>
        <authorList>
            <person name="Wohlbrand L."/>
            <person name="Jacob J.H."/>
            <person name="Kube M."/>
            <person name="Mussmann M."/>
            <person name="Jarling R."/>
            <person name="Beck A."/>
            <person name="Amann R."/>
            <person name="Wilkes H."/>
            <person name="Reinhardt R."/>
            <person name="Rabus R."/>
        </authorList>
    </citation>
    <scope>NUCLEOTIDE SEQUENCE [LARGE SCALE GENOMIC DNA]</scope>
    <source>
        <strain evidence="3">DSM 7467 / Tol2</strain>
    </source>
</reference>
<accession>K0NPU8</accession>
<evidence type="ECO:0000259" key="1">
    <source>
        <dbReference type="SMART" id="SM00460"/>
    </source>
</evidence>
<organism evidence="2 3">
    <name type="scientific">Desulfobacula toluolica (strain DSM 7467 / Tol2)</name>
    <dbReference type="NCBI Taxonomy" id="651182"/>
    <lineage>
        <taxon>Bacteria</taxon>
        <taxon>Pseudomonadati</taxon>
        <taxon>Thermodesulfobacteriota</taxon>
        <taxon>Desulfobacteria</taxon>
        <taxon>Desulfobacterales</taxon>
        <taxon>Desulfobacteraceae</taxon>
        <taxon>Desulfobacula</taxon>
    </lineage>
</organism>
<dbReference type="Pfam" id="PF01841">
    <property type="entry name" value="Transglut_core"/>
    <property type="match status" value="1"/>
</dbReference>
<dbReference type="SUPFAM" id="SSF54001">
    <property type="entry name" value="Cysteine proteinases"/>
    <property type="match status" value="1"/>
</dbReference>
<dbReference type="InterPro" id="IPR038765">
    <property type="entry name" value="Papain-like_cys_pep_sf"/>
</dbReference>
<dbReference type="Gene3D" id="3.10.620.30">
    <property type="match status" value="1"/>
</dbReference>
<dbReference type="RefSeq" id="WP_014959353.1">
    <property type="nucleotide sequence ID" value="NC_018645.1"/>
</dbReference>